<comment type="caution">
    <text evidence="1">The sequence shown here is derived from an EMBL/GenBank/DDBJ whole genome shotgun (WGS) entry which is preliminary data.</text>
</comment>
<organism evidence="1 2">
    <name type="scientific">Streptomyces nanshensis</name>
    <dbReference type="NCBI Taxonomy" id="518642"/>
    <lineage>
        <taxon>Bacteria</taxon>
        <taxon>Bacillati</taxon>
        <taxon>Actinomycetota</taxon>
        <taxon>Actinomycetes</taxon>
        <taxon>Kitasatosporales</taxon>
        <taxon>Streptomycetaceae</taxon>
        <taxon>Streptomyces</taxon>
    </lineage>
</organism>
<dbReference type="RefSeq" id="WP_070014507.1">
    <property type="nucleotide sequence ID" value="NZ_LJGW01000024.1"/>
</dbReference>
<dbReference type="Proteomes" id="UP000176005">
    <property type="component" value="Unassembled WGS sequence"/>
</dbReference>
<sequence length="112" mass="12710">MTATVFFQTKPALFAEPEGDDLWQHEGHVDEATIRQRLAELDLTRAVYIAPGTLTHRWQRPVAHDPEADYCAGDRCECLENDAGWWAPARPDEEGATPITLVRLRPVDPDWD</sequence>
<evidence type="ECO:0000313" key="1">
    <source>
        <dbReference type="EMBL" id="OEV14063.1"/>
    </source>
</evidence>
<name>A0A1E7LDM3_9ACTN</name>
<gene>
    <name evidence="1" type="ORF">AN218_00900</name>
</gene>
<accession>A0A1E7LDM3</accession>
<keyword evidence="2" id="KW-1185">Reference proteome</keyword>
<evidence type="ECO:0000313" key="2">
    <source>
        <dbReference type="Proteomes" id="UP000176005"/>
    </source>
</evidence>
<proteinExistence type="predicted"/>
<reference evidence="1 2" key="1">
    <citation type="journal article" date="2016" name="Front. Microbiol.">
        <title>Comparative Genomics Analysis of Streptomyces Species Reveals Their Adaptation to the Marine Environment and Their Diversity at the Genomic Level.</title>
        <authorList>
            <person name="Tian X."/>
            <person name="Zhang Z."/>
            <person name="Yang T."/>
            <person name="Chen M."/>
            <person name="Li J."/>
            <person name="Chen F."/>
            <person name="Yang J."/>
            <person name="Li W."/>
            <person name="Zhang B."/>
            <person name="Zhang Z."/>
            <person name="Wu J."/>
            <person name="Zhang C."/>
            <person name="Long L."/>
            <person name="Xiao J."/>
        </authorList>
    </citation>
    <scope>NUCLEOTIDE SEQUENCE [LARGE SCALE GENOMIC DNA]</scope>
    <source>
        <strain evidence="1 2">SCSIO 10429</strain>
    </source>
</reference>
<dbReference type="EMBL" id="LJGW01000024">
    <property type="protein sequence ID" value="OEV14063.1"/>
    <property type="molecule type" value="Genomic_DNA"/>
</dbReference>
<dbReference type="AlphaFoldDB" id="A0A1E7LDM3"/>
<protein>
    <submittedName>
        <fullName evidence="1">Uncharacterized protein</fullName>
    </submittedName>
</protein>